<evidence type="ECO:0000313" key="3">
    <source>
        <dbReference type="Proteomes" id="UP001054945"/>
    </source>
</evidence>
<proteinExistence type="predicted"/>
<evidence type="ECO:0000256" key="1">
    <source>
        <dbReference type="SAM" id="MobiDB-lite"/>
    </source>
</evidence>
<dbReference type="Proteomes" id="UP001054945">
    <property type="component" value="Unassembled WGS sequence"/>
</dbReference>
<reference evidence="2 3" key="1">
    <citation type="submission" date="2021-06" db="EMBL/GenBank/DDBJ databases">
        <title>Caerostris extrusa draft genome.</title>
        <authorList>
            <person name="Kono N."/>
            <person name="Arakawa K."/>
        </authorList>
    </citation>
    <scope>NUCLEOTIDE SEQUENCE [LARGE SCALE GENOMIC DNA]</scope>
</reference>
<evidence type="ECO:0000313" key="2">
    <source>
        <dbReference type="EMBL" id="GIY97994.1"/>
    </source>
</evidence>
<dbReference type="EMBL" id="BPLR01000866">
    <property type="protein sequence ID" value="GIY97994.1"/>
    <property type="molecule type" value="Genomic_DNA"/>
</dbReference>
<sequence length="71" mass="8086">MATWCTLQLPLSTLNISSTTSANLNHATAVPVAPLVDRLRTGPCRWLQANWRNVKRGSQKKKKKKRRKTEE</sequence>
<feature type="region of interest" description="Disordered" evidence="1">
    <location>
        <begin position="51"/>
        <end position="71"/>
    </location>
</feature>
<feature type="compositionally biased region" description="Basic residues" evidence="1">
    <location>
        <begin position="53"/>
        <end position="71"/>
    </location>
</feature>
<protein>
    <recommendedName>
        <fullName evidence="4">Secreted protein</fullName>
    </recommendedName>
</protein>
<evidence type="ECO:0008006" key="4">
    <source>
        <dbReference type="Google" id="ProtNLM"/>
    </source>
</evidence>
<dbReference type="AlphaFoldDB" id="A0AAV4XVK1"/>
<comment type="caution">
    <text evidence="2">The sequence shown here is derived from an EMBL/GenBank/DDBJ whole genome shotgun (WGS) entry which is preliminary data.</text>
</comment>
<gene>
    <name evidence="2" type="ORF">CEXT_157891</name>
</gene>
<organism evidence="2 3">
    <name type="scientific">Caerostris extrusa</name>
    <name type="common">Bark spider</name>
    <name type="synonym">Caerostris bankana</name>
    <dbReference type="NCBI Taxonomy" id="172846"/>
    <lineage>
        <taxon>Eukaryota</taxon>
        <taxon>Metazoa</taxon>
        <taxon>Ecdysozoa</taxon>
        <taxon>Arthropoda</taxon>
        <taxon>Chelicerata</taxon>
        <taxon>Arachnida</taxon>
        <taxon>Araneae</taxon>
        <taxon>Araneomorphae</taxon>
        <taxon>Entelegynae</taxon>
        <taxon>Araneoidea</taxon>
        <taxon>Araneidae</taxon>
        <taxon>Caerostris</taxon>
    </lineage>
</organism>
<keyword evidence="3" id="KW-1185">Reference proteome</keyword>
<name>A0AAV4XVK1_CAEEX</name>
<accession>A0AAV4XVK1</accession>